<protein>
    <submittedName>
        <fullName evidence="1">CLUMA_CG008169, isoform A</fullName>
    </submittedName>
</protein>
<organism evidence="1 2">
    <name type="scientific">Clunio marinus</name>
    <dbReference type="NCBI Taxonomy" id="568069"/>
    <lineage>
        <taxon>Eukaryota</taxon>
        <taxon>Metazoa</taxon>
        <taxon>Ecdysozoa</taxon>
        <taxon>Arthropoda</taxon>
        <taxon>Hexapoda</taxon>
        <taxon>Insecta</taxon>
        <taxon>Pterygota</taxon>
        <taxon>Neoptera</taxon>
        <taxon>Endopterygota</taxon>
        <taxon>Diptera</taxon>
        <taxon>Nematocera</taxon>
        <taxon>Chironomoidea</taxon>
        <taxon>Chironomidae</taxon>
        <taxon>Clunio</taxon>
    </lineage>
</organism>
<gene>
    <name evidence="1" type="ORF">CLUMA_CG008169</name>
</gene>
<keyword evidence="2" id="KW-1185">Reference proteome</keyword>
<reference evidence="1 2" key="1">
    <citation type="submission" date="2015-04" db="EMBL/GenBank/DDBJ databases">
        <authorList>
            <person name="Syromyatnikov M.Y."/>
            <person name="Popov V.N."/>
        </authorList>
    </citation>
    <scope>NUCLEOTIDE SEQUENCE [LARGE SCALE GENOMIC DNA]</scope>
</reference>
<accession>A0A1J1I307</accession>
<dbReference type="Proteomes" id="UP000183832">
    <property type="component" value="Unassembled WGS sequence"/>
</dbReference>
<dbReference type="AlphaFoldDB" id="A0A1J1I307"/>
<evidence type="ECO:0000313" key="1">
    <source>
        <dbReference type="EMBL" id="CRK94669.1"/>
    </source>
</evidence>
<dbReference type="EMBL" id="CVRI01000039">
    <property type="protein sequence ID" value="CRK94669.1"/>
    <property type="molecule type" value="Genomic_DNA"/>
</dbReference>
<sequence length="80" mass="9020">MVLQTYGISINGDDECIENRLIDHNDDVIISDRKSVIYSDNMLAMSPFAGDYPPTTNYINYTDLDANYVTQGDGMNEAYK</sequence>
<proteinExistence type="predicted"/>
<evidence type="ECO:0000313" key="2">
    <source>
        <dbReference type="Proteomes" id="UP000183832"/>
    </source>
</evidence>
<name>A0A1J1I307_9DIPT</name>